<dbReference type="Proteomes" id="UP000068026">
    <property type="component" value="Chromosome"/>
</dbReference>
<dbReference type="PIRSF" id="PIRSF002888">
    <property type="entry name" value="FliM"/>
    <property type="match status" value="1"/>
</dbReference>
<evidence type="ECO:0000256" key="3">
    <source>
        <dbReference type="ARBA" id="ARBA00011049"/>
    </source>
</evidence>
<reference evidence="14" key="4">
    <citation type="submission" date="2016-11" db="EMBL/GenBank/DDBJ databases">
        <authorList>
            <person name="Jaros S."/>
            <person name="Januszkiewicz K."/>
            <person name="Wedrychowicz H."/>
        </authorList>
    </citation>
    <scope>NUCLEOTIDE SEQUENCE [LARGE SCALE GENOMIC DNA]</scope>
    <source>
        <strain evidence="14">DSM 1682</strain>
    </source>
</reference>
<evidence type="ECO:0000256" key="4">
    <source>
        <dbReference type="ARBA" id="ARBA00021898"/>
    </source>
</evidence>
<evidence type="ECO:0000313" key="13">
    <source>
        <dbReference type="Proteomes" id="UP000068026"/>
    </source>
</evidence>
<evidence type="ECO:0000313" key="12">
    <source>
        <dbReference type="EMBL" id="SHF01000.1"/>
    </source>
</evidence>
<reference evidence="11 13" key="1">
    <citation type="journal article" date="2016" name="Genome Announc.">
        <title>Complete Genome Sequence of the Amino Acid-Fermenting Clostridium propionicum X2 (DSM 1682).</title>
        <authorList>
            <person name="Poehlein A."/>
            <person name="Schlien K."/>
            <person name="Chowdhury N.P."/>
            <person name="Gottschalk G."/>
            <person name="Buckel W."/>
            <person name="Daniel R."/>
        </authorList>
    </citation>
    <scope>NUCLEOTIDE SEQUENCE [LARGE SCALE GENOMIC DNA]</scope>
    <source>
        <strain evidence="11 13">X2</strain>
    </source>
</reference>
<dbReference type="EMBL" id="FQUA01000013">
    <property type="protein sequence ID" value="SHF01000.1"/>
    <property type="molecule type" value="Genomic_DNA"/>
</dbReference>
<dbReference type="Gene3D" id="3.40.1550.10">
    <property type="entry name" value="CheC-like"/>
    <property type="match status" value="1"/>
</dbReference>
<dbReference type="InterPro" id="IPR001689">
    <property type="entry name" value="Flag_FliM"/>
</dbReference>
<evidence type="ECO:0000256" key="1">
    <source>
        <dbReference type="ARBA" id="ARBA00004117"/>
    </source>
</evidence>
<evidence type="ECO:0000313" key="14">
    <source>
        <dbReference type="Proteomes" id="UP000184204"/>
    </source>
</evidence>
<dbReference type="InterPro" id="IPR001543">
    <property type="entry name" value="FliN-like_C"/>
</dbReference>
<dbReference type="GO" id="GO:0071978">
    <property type="term" value="P:bacterial-type flagellum-dependent swarming motility"/>
    <property type="evidence" value="ECO:0007669"/>
    <property type="project" value="TreeGrafter"/>
</dbReference>
<sequence length="332" mass="37021">MSEVLSQSQIDALLASVVGGGSIEKEVSKDAGEKYRKYDFYSPKKYTKDKLNIIKNTHENYCRLVSSRLNSLLRASSQVTLITVEEERYYEFSNALSDNDALTLINASLLSKDGGGTVIMHITTPLMLSMIDRMLGGKGEEPQNVSSQYAYTDIELLLYENITKYLVGVMKDGWANYLEIDFGIEKIETSHGLMQEIGMDEIVVIVVIEVIINNVAGKINVCIPSTLLTNIFGILDNKKSPNSRSSGGAVDHTSRDIFESIKESDLEITARIGDATVMLQDIYDLKKGDIINLNRPQNSFVDVFVEDNIWFNGKLGVHNKNMAVRISEINKN</sequence>
<evidence type="ECO:0000313" key="11">
    <source>
        <dbReference type="EMBL" id="AMJ42389.1"/>
    </source>
</evidence>
<dbReference type="SUPFAM" id="SSF103039">
    <property type="entry name" value="CheC-like"/>
    <property type="match status" value="1"/>
</dbReference>
<proteinExistence type="inferred from homology"/>
<reference evidence="13" key="2">
    <citation type="submission" date="2016-01" db="EMBL/GenBank/DDBJ databases">
        <authorList>
            <person name="Poehlein A."/>
            <person name="Schlien K."/>
            <person name="Gottschalk G."/>
            <person name="Buckel W."/>
            <person name="Daniel R."/>
        </authorList>
    </citation>
    <scope>NUCLEOTIDE SEQUENCE [LARGE SCALE GENOMIC DNA]</scope>
    <source>
        <strain evidence="13">X2</strain>
    </source>
</reference>
<dbReference type="SUPFAM" id="SSF101801">
    <property type="entry name" value="Surface presentation of antigens (SPOA)"/>
    <property type="match status" value="1"/>
</dbReference>
<dbReference type="CDD" id="cd17908">
    <property type="entry name" value="FliM"/>
    <property type="match status" value="1"/>
</dbReference>
<keyword evidence="8" id="KW-0472">Membrane</keyword>
<dbReference type="GO" id="GO:0009425">
    <property type="term" value="C:bacterial-type flagellum basal body"/>
    <property type="evidence" value="ECO:0007669"/>
    <property type="project" value="UniProtKB-SubCell"/>
</dbReference>
<dbReference type="GO" id="GO:0005886">
    <property type="term" value="C:plasma membrane"/>
    <property type="evidence" value="ECO:0007669"/>
    <property type="project" value="UniProtKB-SubCell"/>
</dbReference>
<keyword evidence="12" id="KW-0969">Cilium</keyword>
<evidence type="ECO:0000256" key="8">
    <source>
        <dbReference type="ARBA" id="ARBA00023136"/>
    </source>
</evidence>
<evidence type="ECO:0000256" key="9">
    <source>
        <dbReference type="ARBA" id="ARBA00023143"/>
    </source>
</evidence>
<organism evidence="12 14">
    <name type="scientific">Anaerotignum propionicum DSM 1682</name>
    <dbReference type="NCBI Taxonomy" id="991789"/>
    <lineage>
        <taxon>Bacteria</taxon>
        <taxon>Bacillati</taxon>
        <taxon>Bacillota</taxon>
        <taxon>Clostridia</taxon>
        <taxon>Lachnospirales</taxon>
        <taxon>Anaerotignaceae</taxon>
        <taxon>Anaerotignum</taxon>
    </lineage>
</organism>
<protein>
    <recommendedName>
        <fullName evidence="4">Flagellar motor switch protein FliM</fullName>
    </recommendedName>
</protein>
<dbReference type="OrthoDB" id="9806941at2"/>
<dbReference type="AlphaFoldDB" id="A0A0X8VCB1"/>
<keyword evidence="6" id="KW-0145">Chemotaxis</keyword>
<comment type="similarity">
    <text evidence="3">Belongs to the FliM family.</text>
</comment>
<dbReference type="PANTHER" id="PTHR30034:SF6">
    <property type="entry name" value="YOP PROTEINS TRANSLOCATION PROTEIN Q"/>
    <property type="match status" value="1"/>
</dbReference>
<dbReference type="EMBL" id="CP014223">
    <property type="protein sequence ID" value="AMJ42389.1"/>
    <property type="molecule type" value="Genomic_DNA"/>
</dbReference>
<keyword evidence="7" id="KW-0283">Flagellar rotation</keyword>
<evidence type="ECO:0000256" key="7">
    <source>
        <dbReference type="ARBA" id="ARBA00022779"/>
    </source>
</evidence>
<gene>
    <name evidence="11" type="primary">fliM</name>
    <name evidence="11" type="ORF">CPRO_28470</name>
    <name evidence="12" type="ORF">SAMN02745151_02503</name>
</gene>
<dbReference type="GO" id="GO:0003774">
    <property type="term" value="F:cytoskeletal motor activity"/>
    <property type="evidence" value="ECO:0007669"/>
    <property type="project" value="InterPro"/>
</dbReference>
<dbReference type="InterPro" id="IPR036429">
    <property type="entry name" value="SpoA-like_sf"/>
</dbReference>
<evidence type="ECO:0000259" key="10">
    <source>
        <dbReference type="Pfam" id="PF01052"/>
    </source>
</evidence>
<evidence type="ECO:0000256" key="6">
    <source>
        <dbReference type="ARBA" id="ARBA00022500"/>
    </source>
</evidence>
<dbReference type="KEGG" id="cpro:CPRO_28470"/>
<reference evidence="12" key="3">
    <citation type="submission" date="2016-11" db="EMBL/GenBank/DDBJ databases">
        <authorList>
            <person name="Varghese N."/>
            <person name="Submissions S."/>
        </authorList>
    </citation>
    <scope>NUCLEOTIDE SEQUENCE</scope>
    <source>
        <strain evidence="12">DSM 1682</strain>
    </source>
</reference>
<dbReference type="PRINTS" id="PR00955">
    <property type="entry name" value="FLGMOTORFLIM"/>
</dbReference>
<dbReference type="Gene3D" id="2.30.330.10">
    <property type="entry name" value="SpoA-like"/>
    <property type="match status" value="1"/>
</dbReference>
<dbReference type="PANTHER" id="PTHR30034">
    <property type="entry name" value="FLAGELLAR MOTOR SWITCH PROTEIN FLIM"/>
    <property type="match status" value="1"/>
</dbReference>
<keyword evidence="12" id="KW-0966">Cell projection</keyword>
<accession>A0A0X8VCB1</accession>
<dbReference type="Proteomes" id="UP000184204">
    <property type="component" value="Unassembled WGS sequence"/>
</dbReference>
<evidence type="ECO:0000256" key="2">
    <source>
        <dbReference type="ARBA" id="ARBA00004202"/>
    </source>
</evidence>
<keyword evidence="9" id="KW-0975">Bacterial flagellum</keyword>
<keyword evidence="13" id="KW-1185">Reference proteome</keyword>
<dbReference type="Pfam" id="PF01052">
    <property type="entry name" value="FliMN_C"/>
    <property type="match status" value="1"/>
</dbReference>
<keyword evidence="5" id="KW-1003">Cell membrane</keyword>
<name>A0A0X8VCB1_ANAPI</name>
<keyword evidence="12" id="KW-0282">Flagellum</keyword>
<dbReference type="Pfam" id="PF02154">
    <property type="entry name" value="FliM"/>
    <property type="match status" value="1"/>
</dbReference>
<dbReference type="InterPro" id="IPR028976">
    <property type="entry name" value="CheC-like_sf"/>
</dbReference>
<comment type="subcellular location">
    <subcellularLocation>
        <location evidence="1">Bacterial flagellum basal body</location>
    </subcellularLocation>
    <subcellularLocation>
        <location evidence="2">Cell membrane</location>
        <topology evidence="2">Peripheral membrane protein</topology>
    </subcellularLocation>
</comment>
<feature type="domain" description="Flagellar motor switch protein FliN-like C-terminal" evidence="10">
    <location>
        <begin position="260"/>
        <end position="329"/>
    </location>
</feature>
<dbReference type="RefSeq" id="WP_066053123.1">
    <property type="nucleotide sequence ID" value="NZ_CP014223.1"/>
</dbReference>
<dbReference type="GO" id="GO:0050918">
    <property type="term" value="P:positive chemotaxis"/>
    <property type="evidence" value="ECO:0007669"/>
    <property type="project" value="TreeGrafter"/>
</dbReference>
<evidence type="ECO:0000256" key="5">
    <source>
        <dbReference type="ARBA" id="ARBA00022475"/>
    </source>
</evidence>